<comment type="caution">
    <text evidence="1">The sequence shown here is derived from an EMBL/GenBank/DDBJ whole genome shotgun (WGS) entry which is preliminary data.</text>
</comment>
<sequence length="71" mass="8183">MLHLTEELLGQILEVLREGTRSVVGKTCTAEFVKECPKIPNTRRTGIQKKLMKGEYHLLFEFVNKVLLPRT</sequence>
<protein>
    <submittedName>
        <fullName evidence="1">Uncharacterized protein</fullName>
    </submittedName>
</protein>
<organism evidence="1 2">
    <name type="scientific">Solanum tuberosum</name>
    <name type="common">Potato</name>
    <dbReference type="NCBI Taxonomy" id="4113"/>
    <lineage>
        <taxon>Eukaryota</taxon>
        <taxon>Viridiplantae</taxon>
        <taxon>Streptophyta</taxon>
        <taxon>Embryophyta</taxon>
        <taxon>Tracheophyta</taxon>
        <taxon>Spermatophyta</taxon>
        <taxon>Magnoliopsida</taxon>
        <taxon>eudicotyledons</taxon>
        <taxon>Gunneridae</taxon>
        <taxon>Pentapetalae</taxon>
        <taxon>asterids</taxon>
        <taxon>lamiids</taxon>
        <taxon>Solanales</taxon>
        <taxon>Solanaceae</taxon>
        <taxon>Solanoideae</taxon>
        <taxon>Solaneae</taxon>
        <taxon>Solanum</taxon>
    </lineage>
</organism>
<proteinExistence type="predicted"/>
<keyword evidence="2" id="KW-1185">Reference proteome</keyword>
<reference evidence="1 2" key="1">
    <citation type="journal article" date="2021" name="bioRxiv">
        <title>Chromosome-scale and haplotype-resolved genome assembly of a tetraploid potato cultivar.</title>
        <authorList>
            <person name="Sun H."/>
            <person name="Jiao W.-B."/>
            <person name="Krause K."/>
            <person name="Campoy J.A."/>
            <person name="Goel M."/>
            <person name="Folz-Donahue K."/>
            <person name="Kukat C."/>
            <person name="Huettel B."/>
            <person name="Schneeberger K."/>
        </authorList>
    </citation>
    <scope>NUCLEOTIDE SEQUENCE [LARGE SCALE GENOMIC DNA]</scope>
    <source>
        <strain evidence="1">SolTubOtavaFocal</strain>
        <tissue evidence="1">Leaves</tissue>
    </source>
</reference>
<evidence type="ECO:0000313" key="2">
    <source>
        <dbReference type="Proteomes" id="UP000826656"/>
    </source>
</evidence>
<name>A0ABQ7UAW8_SOLTU</name>
<dbReference type="EMBL" id="JAIVGD010000023">
    <property type="protein sequence ID" value="KAH0743491.1"/>
    <property type="molecule type" value="Genomic_DNA"/>
</dbReference>
<accession>A0ABQ7UAW8</accession>
<dbReference type="Proteomes" id="UP000826656">
    <property type="component" value="Unassembled WGS sequence"/>
</dbReference>
<evidence type="ECO:0000313" key="1">
    <source>
        <dbReference type="EMBL" id="KAH0743491.1"/>
    </source>
</evidence>
<gene>
    <name evidence="1" type="ORF">KY290_031484</name>
</gene>